<sequence>MMDGRYGGETKGHHVCVTSYYIWSYNRCMELGLTAVKDPRQIRGSYRLRDYQVGCEPAGMVDDPVNKEKADQDDSNSKEDDEDSILIVDEGVKP</sequence>
<dbReference type="EMBL" id="SZYD01000001">
    <property type="protein sequence ID" value="KAD7478962.1"/>
    <property type="molecule type" value="Genomic_DNA"/>
</dbReference>
<evidence type="ECO:0000256" key="1">
    <source>
        <dbReference type="SAM" id="MobiDB-lite"/>
    </source>
</evidence>
<dbReference type="AlphaFoldDB" id="A0A5N6Q333"/>
<keyword evidence="3" id="KW-1185">Reference proteome</keyword>
<evidence type="ECO:0000313" key="3">
    <source>
        <dbReference type="Proteomes" id="UP000326396"/>
    </source>
</evidence>
<reference evidence="2 3" key="1">
    <citation type="submission" date="2019-05" db="EMBL/GenBank/DDBJ databases">
        <title>Mikania micrantha, genome provides insights into the molecular mechanism of rapid growth.</title>
        <authorList>
            <person name="Liu B."/>
        </authorList>
    </citation>
    <scope>NUCLEOTIDE SEQUENCE [LARGE SCALE GENOMIC DNA]</scope>
    <source>
        <strain evidence="2">NLD-2019</strain>
        <tissue evidence="2">Leaf</tissue>
    </source>
</reference>
<accession>A0A5N6Q333</accession>
<feature type="region of interest" description="Disordered" evidence="1">
    <location>
        <begin position="57"/>
        <end position="94"/>
    </location>
</feature>
<feature type="compositionally biased region" description="Basic and acidic residues" evidence="1">
    <location>
        <begin position="64"/>
        <end position="78"/>
    </location>
</feature>
<comment type="caution">
    <text evidence="2">The sequence shown here is derived from an EMBL/GenBank/DDBJ whole genome shotgun (WGS) entry which is preliminary data.</text>
</comment>
<name>A0A5N6Q333_9ASTR</name>
<dbReference type="Proteomes" id="UP000326396">
    <property type="component" value="Linkage Group LG1"/>
</dbReference>
<gene>
    <name evidence="2" type="ORF">E3N88_02098</name>
</gene>
<protein>
    <submittedName>
        <fullName evidence="2">Uncharacterized protein</fullName>
    </submittedName>
</protein>
<evidence type="ECO:0000313" key="2">
    <source>
        <dbReference type="EMBL" id="KAD7478962.1"/>
    </source>
</evidence>
<organism evidence="2 3">
    <name type="scientific">Mikania micrantha</name>
    <name type="common">bitter vine</name>
    <dbReference type="NCBI Taxonomy" id="192012"/>
    <lineage>
        <taxon>Eukaryota</taxon>
        <taxon>Viridiplantae</taxon>
        <taxon>Streptophyta</taxon>
        <taxon>Embryophyta</taxon>
        <taxon>Tracheophyta</taxon>
        <taxon>Spermatophyta</taxon>
        <taxon>Magnoliopsida</taxon>
        <taxon>eudicotyledons</taxon>
        <taxon>Gunneridae</taxon>
        <taxon>Pentapetalae</taxon>
        <taxon>asterids</taxon>
        <taxon>campanulids</taxon>
        <taxon>Asterales</taxon>
        <taxon>Asteraceae</taxon>
        <taxon>Asteroideae</taxon>
        <taxon>Heliantheae alliance</taxon>
        <taxon>Eupatorieae</taxon>
        <taxon>Mikania</taxon>
    </lineage>
</organism>
<proteinExistence type="predicted"/>